<feature type="chain" id="PRO_5001709153" evidence="1">
    <location>
        <begin position="23"/>
        <end position="137"/>
    </location>
</feature>
<keyword evidence="1" id="KW-0732">Signal</keyword>
<dbReference type="AlphaFoldDB" id="A0A075R6C2"/>
<dbReference type="KEGG" id="blr:BRLA_c008080"/>
<evidence type="ECO:0000313" key="3">
    <source>
        <dbReference type="Proteomes" id="UP000005850"/>
    </source>
</evidence>
<dbReference type="EMBL" id="CP007806">
    <property type="protein sequence ID" value="AIG25150.1"/>
    <property type="molecule type" value="Genomic_DNA"/>
</dbReference>
<protein>
    <submittedName>
        <fullName evidence="2">Uncharacterized protein</fullName>
    </submittedName>
</protein>
<reference evidence="2 3" key="1">
    <citation type="journal article" date="2011" name="J. Bacteriol.">
        <title>Genome sequence of Brevibacillus laterosporus LMG 15441, a pathogen of invertebrates.</title>
        <authorList>
            <person name="Djukic M."/>
            <person name="Poehlein A."/>
            <person name="Thurmer A."/>
            <person name="Daniel R."/>
        </authorList>
    </citation>
    <scope>NUCLEOTIDE SEQUENCE [LARGE SCALE GENOMIC DNA]</scope>
    <source>
        <strain evidence="2 3">LMG 15441</strain>
    </source>
</reference>
<sequence length="137" mass="14880">MKKLVGIASVLALLVSATPAIAMEIQSENAAVAVASIISDSRTLEPEEKYETSTFRASSNTLTLTVDQSSDGSTTHIKYTLWDDTGNQVGKVFNVKKNGTASTTWDVKKGKKYTLEMLNRSTHNGIFIEATTDFSIE</sequence>
<proteinExistence type="predicted"/>
<evidence type="ECO:0000256" key="1">
    <source>
        <dbReference type="SAM" id="SignalP"/>
    </source>
</evidence>
<dbReference type="Proteomes" id="UP000005850">
    <property type="component" value="Chromosome"/>
</dbReference>
<organism evidence="2 3">
    <name type="scientific">Brevibacillus laterosporus LMG 15441</name>
    <dbReference type="NCBI Taxonomy" id="1042163"/>
    <lineage>
        <taxon>Bacteria</taxon>
        <taxon>Bacillati</taxon>
        <taxon>Bacillota</taxon>
        <taxon>Bacilli</taxon>
        <taxon>Bacillales</taxon>
        <taxon>Paenibacillaceae</taxon>
        <taxon>Brevibacillus</taxon>
    </lineage>
</organism>
<dbReference type="RefSeq" id="WP_003335349.1">
    <property type="nucleotide sequence ID" value="NZ_CP007806.1"/>
</dbReference>
<feature type="signal peptide" evidence="1">
    <location>
        <begin position="1"/>
        <end position="22"/>
    </location>
</feature>
<keyword evidence="3" id="KW-1185">Reference proteome</keyword>
<accession>A0A075R6C2</accession>
<name>A0A075R6C2_BRELA</name>
<evidence type="ECO:0000313" key="2">
    <source>
        <dbReference type="EMBL" id="AIG25150.1"/>
    </source>
</evidence>
<dbReference type="HOGENOM" id="CLU_1861377_0_0_9"/>
<gene>
    <name evidence="2" type="ORF">BRLA_c008080</name>
</gene>